<dbReference type="EMBL" id="NMTR01000014">
    <property type="protein sequence ID" value="PDX61536.1"/>
    <property type="molecule type" value="Genomic_DNA"/>
</dbReference>
<comment type="caution">
    <text evidence="1">The sequence shown here is derived from an EMBL/GenBank/DDBJ whole genome shotgun (WGS) entry which is preliminary data.</text>
</comment>
<evidence type="ECO:0000313" key="1">
    <source>
        <dbReference type="EMBL" id="PDX61536.1"/>
    </source>
</evidence>
<protein>
    <submittedName>
        <fullName evidence="1">Uncharacterized protein</fullName>
    </submittedName>
</protein>
<dbReference type="Proteomes" id="UP000220959">
    <property type="component" value="Unassembled WGS sequence"/>
</dbReference>
<accession>A0ACC9D074</accession>
<sequence>MRQKKLAQRAASAALAACMMFTLSAPALAESTNALMQMSINSRSSIARLNEENSIPEDAVTLDIADGDIEVSVNAESVQTAKQGDQTYTGVFVVTGTSTTSKLVIKGSSGTAAKVYLNDLHITVSSGAAVSVSKNVDLYIEGSSVLQSGENCAGIQKEDDGQLTIDGSGSLEATGGQSGAGIGGAFHKSGNNITINGGKIIAQSTTGYGWGAGIGGGNEGDGNNITINGGDVTAIGGSEAAGIGGGIHASAENITINGGTVTAKAGGGAAAIGGGHANPHGGKGTNINLVGGDVTVQSNHGVATIGGVDGEIPIPSTFGGSLTYLDANENKDTTKTNIEKYGPVVNGKAVNSVNYANILGDGALSYDKNTNTLSLNKSYTDADSYVGTLTIYAPNTTVDLNGGEYSVLQGKLVIEAAADVTLTSTEARAVVGDVNITCAGKLSITCENIAVDGNLTVNNASSVELIGKNNNGGTVNGAAVFNNTDEVTIQNKDATKGAAGSISYSGNYVYYTAEGGALTDPRITPITANASYLHIVPSELHSITVPEGCTFKVDGADLPTAHAGQTVTVTAPDKGDHFEFAGWTISPDSVTLTDADKLTATFTMPDGDVKLENSYNQLYDVTVKKGTATPSFAKEGTLVTIIAEFIPGRKFERWDVLGDNVTVTLDNKNSKTTTFNMPAGEVQVEAKYKALQSITVNDGTYTVNGETTTEAVKGDKIVATANPAPEGEKFVGWNVVGVDGLTDEQKAVSPIEFEMPKNGVELTAQYKTLRNIVVNNGTYTVNGTDDKQAVEGDKINIKAAERPGYQFVRWEVVPDNVTITGVNNEEATFTMPNENVELKARYNKLYTITVDGGHADVTSALTGKEITVDADVPDGKKFMGWKADGITLTPAQQQSKHITFFMPEGNVTLKAEYKTLHTVTVIGADGTSTVLPDTYIEGDTVTVNAEKYGIPAGEFDSWESNDIRLTTDKRQSPTLTFKMVDKNVTLIAVPKTLFTITVTGGTVNGQSTTARVKAGDWVTIKAENKGDDWKFIEWKLTGPENFTLDTSQSTVQFQMPSGNVTLEAVQMEYRTVTINNGNSPTTVNDKALHGDSITVTAEEVDGKRFAYWEVTGPDGTKKLTDKKITVTVPEGDITLTAKYNELYTVTVDDEIVGAFIEGEWVPIKANVPADRKFEGWTSPDTLLNELQGNENNAEFKLLMPGHNVTLNATTSQRYYVTVNDEGNELHPSEKTEVAAGDSFYLEAAGRDGWEFIGWTVDNEDVAKQLNLTKAERQSFTMPKDTDVTITANYRRYRTITVNGGTVNDKTTITDALREQNVEIKAVYDPEEQVFDHWEAEGPDGWALTEEQKGAESFTLKVPKGNVTLTAMYKTLHTVTVINGTAQNGETTIKAVAGEKITLTPNLPDDQEFDCWYSEDINLNEEQRKTPELTFKMRDFDITIEAKSKQLYFVELADADTTANGESGKVEVKSGEDVTIVAPEREGWKFIRWEVSDNAHLDNATASEAHFNMPSGNVSVKAVYYEYHTITMTDDKGTAYNEKGEEITRAVQGDVITIKAKKDREDHEFNRWVITPDNGTLVGKNDPEATFTMPDEAVVVDAKYKHLQGITVNGGAAYYMDGTPVETAKAGETIVIVAEDRSKDGLRFAYWEVNSDNVTVEGGEKATFEMAKAPVELTAHYEAQITYSNDPAIFDEGVGLHEDIVWEKVGDTVSITAVLDNSTDEDDIGTFPGMTFDYWEIVTPENLNVTSGLNSETITFEVPECEVKLIAHWKDTTTVTPAEPLDPGFPVEPEAPAADGSGAVIGVAAAGAAIWGGYEITTRVILNDLLPEGAAIPTNRGELAMLIWTQKGKPEPAAEPDFTDVSDTELAKAAQWCVEQGLLTAEDGKFEPDGWTPKWRVIQVWNQAFPKE</sequence>
<reference evidence="1 2" key="1">
    <citation type="journal article" date="2017" name="Front. Microbiol.">
        <title>New Insights into the Diversity of the Genus Faecalibacterium.</title>
        <authorList>
            <person name="Benevides L."/>
            <person name="Burman S."/>
            <person name="Martin R."/>
            <person name="Robert V."/>
            <person name="Thomas M."/>
            <person name="Miquel S."/>
            <person name="Chain F."/>
            <person name="Sokol H."/>
            <person name="Bermudez-Humaran L.G."/>
            <person name="Morrison M."/>
            <person name="Langella P."/>
            <person name="Azevedo V.A."/>
            <person name="Chatel J.M."/>
            <person name="Soares S."/>
        </authorList>
    </citation>
    <scope>NUCLEOTIDE SEQUENCE [LARGE SCALE GENOMIC DNA]</scope>
    <source>
        <strain evidence="2">CNCM I-4541</strain>
    </source>
</reference>
<gene>
    <name evidence="1" type="ORF">CGS49_05950</name>
</gene>
<proteinExistence type="predicted"/>
<keyword evidence="2" id="KW-1185">Reference proteome</keyword>
<organism evidence="1 2">
    <name type="scientific">Faecalibacterium langellae</name>
    <dbReference type="NCBI Taxonomy" id="3435293"/>
    <lineage>
        <taxon>Bacteria</taxon>
        <taxon>Bacillati</taxon>
        <taxon>Bacillota</taxon>
        <taxon>Clostridia</taxon>
        <taxon>Eubacteriales</taxon>
        <taxon>Oscillospiraceae</taxon>
        <taxon>Faecalibacterium</taxon>
    </lineage>
</organism>
<evidence type="ECO:0000313" key="2">
    <source>
        <dbReference type="Proteomes" id="UP000220959"/>
    </source>
</evidence>
<name>A0ACC9D074_9FIRM</name>